<comment type="similarity">
    <text evidence="2 7">Belongs to the tetraspanin (TM4SF) family.</text>
</comment>
<organism evidence="8">
    <name type="scientific">Amblyomma cajennense</name>
    <name type="common">Cayenne tick</name>
    <name type="synonym">Acarus cajennensis</name>
    <dbReference type="NCBI Taxonomy" id="34607"/>
    <lineage>
        <taxon>Eukaryota</taxon>
        <taxon>Metazoa</taxon>
        <taxon>Ecdysozoa</taxon>
        <taxon>Arthropoda</taxon>
        <taxon>Chelicerata</taxon>
        <taxon>Arachnida</taxon>
        <taxon>Acari</taxon>
        <taxon>Parasitiformes</taxon>
        <taxon>Ixodida</taxon>
        <taxon>Ixodoidea</taxon>
        <taxon>Ixodidae</taxon>
        <taxon>Amblyomminae</taxon>
        <taxon>Amblyomma</taxon>
    </lineage>
</organism>
<feature type="transmembrane region" description="Helical" evidence="7">
    <location>
        <begin position="85"/>
        <end position="112"/>
    </location>
</feature>
<accession>A0A023FFV6</accession>
<evidence type="ECO:0000256" key="3">
    <source>
        <dbReference type="ARBA" id="ARBA00022692"/>
    </source>
</evidence>
<sequence>MGKLLQTAVCINLMKLLLMTFNIIFGVTGLVLLILGVWMNVSLYHVLKLSTDYNRHMPLLFIATGLLVLLVAVLACVATAKGQSALLYIFGSLLVLVFVAELTAGIVGYVYIRQVREGIGRGMNSSLTHYTGSGGMADETVDFVQAKLSCCGLNSPEDWKSTNYYQEHDEHYPKSCCSGSGTCGPDNATVYPEGCYVKVIRFLDTNLSAIAGGAVGFAFFQLLGVLLSFCLASNINKAKYERV</sequence>
<reference evidence="8" key="1">
    <citation type="submission" date="2014-03" db="EMBL/GenBank/DDBJ databases">
        <title>The sialotranscriptome of Amblyomma triste, Amblyomma parvum and Amblyomma cajennense ticks, uncovered by 454-based RNA-seq.</title>
        <authorList>
            <person name="Garcia G.R."/>
            <person name="Gardinassi L.G."/>
            <person name="Ribeiro J.M."/>
            <person name="Anatriello E."/>
            <person name="Ferreira B.R."/>
            <person name="Moreira H.N."/>
            <person name="Mafra C."/>
            <person name="Olegario M.M."/>
            <person name="Szabo P.J."/>
            <person name="Miranda-Santos I.K."/>
            <person name="Maruyama S.R."/>
        </authorList>
    </citation>
    <scope>NUCLEOTIDE SEQUENCE</scope>
    <source>
        <strain evidence="8">Uberlandia</strain>
        <tissue evidence="8">Salivary glands</tissue>
    </source>
</reference>
<dbReference type="GO" id="GO:0005886">
    <property type="term" value="C:plasma membrane"/>
    <property type="evidence" value="ECO:0007669"/>
    <property type="project" value="TreeGrafter"/>
</dbReference>
<dbReference type="InterPro" id="IPR018499">
    <property type="entry name" value="Tetraspanin/Peripherin"/>
</dbReference>
<dbReference type="PANTHER" id="PTHR19282:SF252">
    <property type="entry name" value="TETRASPANIN"/>
    <property type="match status" value="1"/>
</dbReference>
<evidence type="ECO:0000256" key="7">
    <source>
        <dbReference type="RuleBase" id="RU361218"/>
    </source>
</evidence>
<keyword evidence="6" id="KW-0325">Glycoprotein</keyword>
<evidence type="ECO:0000256" key="5">
    <source>
        <dbReference type="ARBA" id="ARBA00023136"/>
    </source>
</evidence>
<evidence type="ECO:0000256" key="2">
    <source>
        <dbReference type="ARBA" id="ARBA00006840"/>
    </source>
</evidence>
<dbReference type="PRINTS" id="PR00259">
    <property type="entry name" value="TMFOUR"/>
</dbReference>
<protein>
    <recommendedName>
        <fullName evidence="7">Tetraspanin</fullName>
    </recommendedName>
</protein>
<keyword evidence="3 7" id="KW-0812">Transmembrane</keyword>
<dbReference type="AlphaFoldDB" id="A0A023FFV6"/>
<feature type="transmembrane region" description="Helical" evidence="7">
    <location>
        <begin position="16"/>
        <end position="39"/>
    </location>
</feature>
<evidence type="ECO:0000256" key="6">
    <source>
        <dbReference type="ARBA" id="ARBA00023180"/>
    </source>
</evidence>
<dbReference type="Gene3D" id="1.10.1450.10">
    <property type="entry name" value="Tetraspanin"/>
    <property type="match status" value="1"/>
</dbReference>
<feature type="transmembrane region" description="Helical" evidence="7">
    <location>
        <begin position="209"/>
        <end position="232"/>
    </location>
</feature>
<keyword evidence="4 7" id="KW-1133">Transmembrane helix</keyword>
<dbReference type="InterPro" id="IPR000301">
    <property type="entry name" value="Tetraspanin_animals"/>
</dbReference>
<evidence type="ECO:0000256" key="1">
    <source>
        <dbReference type="ARBA" id="ARBA00004141"/>
    </source>
</evidence>
<name>A0A023FFV6_AMBCJ</name>
<dbReference type="SUPFAM" id="SSF48652">
    <property type="entry name" value="Tetraspanin"/>
    <property type="match status" value="1"/>
</dbReference>
<dbReference type="FunFam" id="1.10.1450.10:FF:000013">
    <property type="entry name" value="Tetraspanin"/>
    <property type="match status" value="1"/>
</dbReference>
<dbReference type="InterPro" id="IPR008952">
    <property type="entry name" value="Tetraspanin_EC2_sf"/>
</dbReference>
<dbReference type="PIRSF" id="PIRSF002419">
    <property type="entry name" value="Tetraspanin"/>
    <property type="match status" value="1"/>
</dbReference>
<feature type="transmembrane region" description="Helical" evidence="7">
    <location>
        <begin position="59"/>
        <end position="78"/>
    </location>
</feature>
<dbReference type="EMBL" id="GBBK01004527">
    <property type="protein sequence ID" value="JAC19955.1"/>
    <property type="molecule type" value="mRNA"/>
</dbReference>
<keyword evidence="5 7" id="KW-0472">Membrane</keyword>
<dbReference type="CDD" id="cd03127">
    <property type="entry name" value="tetraspanin_LEL"/>
    <property type="match status" value="1"/>
</dbReference>
<comment type="subcellular location">
    <subcellularLocation>
        <location evidence="1 7">Membrane</location>
        <topology evidence="1 7">Multi-pass membrane protein</topology>
    </subcellularLocation>
</comment>
<evidence type="ECO:0000313" key="8">
    <source>
        <dbReference type="EMBL" id="JAC19955.1"/>
    </source>
</evidence>
<dbReference type="Pfam" id="PF00335">
    <property type="entry name" value="Tetraspanin"/>
    <property type="match status" value="1"/>
</dbReference>
<evidence type="ECO:0000256" key="4">
    <source>
        <dbReference type="ARBA" id="ARBA00022989"/>
    </source>
</evidence>
<proteinExistence type="evidence at transcript level"/>
<dbReference type="EMBL" id="GBBK01004528">
    <property type="protein sequence ID" value="JAC19954.1"/>
    <property type="molecule type" value="mRNA"/>
</dbReference>
<dbReference type="PANTHER" id="PTHR19282">
    <property type="entry name" value="TETRASPANIN"/>
    <property type="match status" value="1"/>
</dbReference>